<sequence length="188" mass="19160">MSRTTFWSKEAPICNLGMSRGILGECVYAGEKFKAGLPSYERSPESRSGLDRKGARVPSVPAALLRRSRRASAWRAVGPSAPRPQFPPNPREPVLKLGQGTSPGAQGESAALAGPQRVQALRGGASGRAWCGGRAVGVGRAPEAGGGPAGWQVGAAGGSRGGGGGGSKWLGRAHFLPAPSASEPARVL</sequence>
<accession>A0ABN8YBL6</accession>
<reference evidence="2" key="1">
    <citation type="submission" date="2023-04" db="EMBL/GenBank/DDBJ databases">
        <authorList>
            <consortium name="ELIXIR-Norway"/>
        </authorList>
    </citation>
    <scope>NUCLEOTIDE SEQUENCE [LARGE SCALE GENOMIC DNA]</scope>
</reference>
<evidence type="ECO:0000256" key="1">
    <source>
        <dbReference type="SAM" id="MobiDB-lite"/>
    </source>
</evidence>
<feature type="region of interest" description="Disordered" evidence="1">
    <location>
        <begin position="149"/>
        <end position="188"/>
    </location>
</feature>
<evidence type="ECO:0000313" key="3">
    <source>
        <dbReference type="Proteomes" id="UP001176941"/>
    </source>
</evidence>
<feature type="compositionally biased region" description="Pro residues" evidence="1">
    <location>
        <begin position="81"/>
        <end position="91"/>
    </location>
</feature>
<evidence type="ECO:0000313" key="2">
    <source>
        <dbReference type="EMBL" id="CAI9158970.1"/>
    </source>
</evidence>
<gene>
    <name evidence="2" type="ORF">MRATA1EN1_LOCUS7932</name>
</gene>
<organism evidence="2 3">
    <name type="scientific">Rangifer tarandus platyrhynchus</name>
    <name type="common">Svalbard reindeer</name>
    <dbReference type="NCBI Taxonomy" id="3082113"/>
    <lineage>
        <taxon>Eukaryota</taxon>
        <taxon>Metazoa</taxon>
        <taxon>Chordata</taxon>
        <taxon>Craniata</taxon>
        <taxon>Vertebrata</taxon>
        <taxon>Euteleostomi</taxon>
        <taxon>Mammalia</taxon>
        <taxon>Eutheria</taxon>
        <taxon>Laurasiatheria</taxon>
        <taxon>Artiodactyla</taxon>
        <taxon>Ruminantia</taxon>
        <taxon>Pecora</taxon>
        <taxon>Cervidae</taxon>
        <taxon>Odocoileinae</taxon>
        <taxon>Rangifer</taxon>
    </lineage>
</organism>
<dbReference type="Proteomes" id="UP001176941">
    <property type="component" value="Chromosome 18"/>
</dbReference>
<dbReference type="EMBL" id="OX459954">
    <property type="protein sequence ID" value="CAI9158970.1"/>
    <property type="molecule type" value="Genomic_DNA"/>
</dbReference>
<name>A0ABN8YBL6_RANTA</name>
<feature type="compositionally biased region" description="Gly residues" evidence="1">
    <location>
        <begin position="149"/>
        <end position="168"/>
    </location>
</feature>
<feature type="region of interest" description="Disordered" evidence="1">
    <location>
        <begin position="38"/>
        <end position="114"/>
    </location>
</feature>
<keyword evidence="3" id="KW-1185">Reference proteome</keyword>
<proteinExistence type="predicted"/>
<protein>
    <submittedName>
        <fullName evidence="2">Uncharacterized protein</fullName>
    </submittedName>
</protein>
<feature type="compositionally biased region" description="Basic and acidic residues" evidence="1">
    <location>
        <begin position="42"/>
        <end position="54"/>
    </location>
</feature>